<dbReference type="EMBL" id="JAACXV010014432">
    <property type="protein sequence ID" value="KAF7267370.1"/>
    <property type="molecule type" value="Genomic_DNA"/>
</dbReference>
<dbReference type="GO" id="GO:0005901">
    <property type="term" value="C:caveola"/>
    <property type="evidence" value="ECO:0007669"/>
    <property type="project" value="UniProtKB-SubCell"/>
</dbReference>
<feature type="transmembrane region" description="Helical" evidence="13">
    <location>
        <begin position="516"/>
        <end position="536"/>
    </location>
</feature>
<evidence type="ECO:0000256" key="13">
    <source>
        <dbReference type="SAM" id="Phobius"/>
    </source>
</evidence>
<keyword evidence="7 13" id="KW-0472">Membrane</keyword>
<evidence type="ECO:0000256" key="2">
    <source>
        <dbReference type="ARBA" id="ARBA00004651"/>
    </source>
</evidence>
<evidence type="ECO:0000313" key="15">
    <source>
        <dbReference type="Proteomes" id="UP000625711"/>
    </source>
</evidence>
<keyword evidence="6 13" id="KW-1133">Transmembrane helix</keyword>
<dbReference type="AlphaFoldDB" id="A0A834HYD7"/>
<feature type="transmembrane region" description="Helical" evidence="13">
    <location>
        <begin position="70"/>
        <end position="92"/>
    </location>
</feature>
<sequence>MDMSDNRVNSSVGYVYDSRSHSNLSSLEKNCNQIFLKGPALTRDFFDKIQNDVVPPKTEFFGYTMSTRRFFLLTALFLLFTFSCMGTITMWFTNVYKKQINSMLVISEESETYEMWRAPTVKSYLKIYIFNYTNVERFELRKDKKLQVKELGPYVYQETIEKVNVKFNKVDGTVSFQEKRVYTFRPELSKGSKYDSVMVPNIPMLTSASFARQYNFFLRVSFSTILTSISAKPFIKLTVDEFINGYEDNLYDLGKNYLKFNDMRVFEHFGLLALKAGLQPDIVTLNTGLHNINKLGQVEKYNGEREFTFWNTDSCNKIRSSDGVMYPISDVNKKADLEFFMPHMCRKIPLNYNNSVTILDNIPVHRYKFPANVFDSGYENDHFCYCTNDDGSCPPHGIFNATPCAFGSPLFYSWPHFAESDPDLLEAVSGLRNNFSVDSFIDIHPKLGLLVGGKIQFQVNVQLQKSYGILQLNPYPNNLMIPTVWIEGVLDSKDIPQDLLTIIYAMTFTVRNVELGLKYGTLLTTMVTLTCIFLILKKRRDIRSHPHSFGRDIEFDQ</sequence>
<evidence type="ECO:0000256" key="5">
    <source>
        <dbReference type="ARBA" id="ARBA00022692"/>
    </source>
</evidence>
<evidence type="ECO:0000256" key="8">
    <source>
        <dbReference type="ARBA" id="ARBA00023157"/>
    </source>
</evidence>
<evidence type="ECO:0000256" key="11">
    <source>
        <dbReference type="ARBA" id="ARBA00040821"/>
    </source>
</evidence>
<evidence type="ECO:0000256" key="3">
    <source>
        <dbReference type="ARBA" id="ARBA00010532"/>
    </source>
</evidence>
<organism evidence="14 15">
    <name type="scientific">Rhynchophorus ferrugineus</name>
    <name type="common">Red palm weevil</name>
    <name type="synonym">Curculio ferrugineus</name>
    <dbReference type="NCBI Taxonomy" id="354439"/>
    <lineage>
        <taxon>Eukaryota</taxon>
        <taxon>Metazoa</taxon>
        <taxon>Ecdysozoa</taxon>
        <taxon>Arthropoda</taxon>
        <taxon>Hexapoda</taxon>
        <taxon>Insecta</taxon>
        <taxon>Pterygota</taxon>
        <taxon>Neoptera</taxon>
        <taxon>Endopterygota</taxon>
        <taxon>Coleoptera</taxon>
        <taxon>Polyphaga</taxon>
        <taxon>Cucujiformia</taxon>
        <taxon>Curculionidae</taxon>
        <taxon>Dryophthorinae</taxon>
        <taxon>Rhynchophorus</taxon>
    </lineage>
</organism>
<dbReference type="Pfam" id="PF01130">
    <property type="entry name" value="CD36"/>
    <property type="match status" value="1"/>
</dbReference>
<keyword evidence="4" id="KW-1003">Cell membrane</keyword>
<evidence type="ECO:0000256" key="10">
    <source>
        <dbReference type="ARBA" id="ARBA00023180"/>
    </source>
</evidence>
<evidence type="ECO:0000256" key="1">
    <source>
        <dbReference type="ARBA" id="ARBA00004189"/>
    </source>
</evidence>
<comment type="caution">
    <text evidence="14">The sequence shown here is derived from an EMBL/GenBank/DDBJ whole genome shotgun (WGS) entry which is preliminary data.</text>
</comment>
<dbReference type="OrthoDB" id="18585at2759"/>
<dbReference type="InterPro" id="IPR002159">
    <property type="entry name" value="CD36_fam"/>
</dbReference>
<evidence type="ECO:0000313" key="14">
    <source>
        <dbReference type="EMBL" id="KAF7267370.1"/>
    </source>
</evidence>
<dbReference type="PANTHER" id="PTHR11923">
    <property type="entry name" value="SCAVENGER RECEPTOR CLASS B TYPE-1 SR-B1"/>
    <property type="match status" value="1"/>
</dbReference>
<name>A0A834HYD7_RHYFE</name>
<dbReference type="GO" id="GO:0005044">
    <property type="term" value="F:scavenger receptor activity"/>
    <property type="evidence" value="ECO:0007669"/>
    <property type="project" value="TreeGrafter"/>
</dbReference>
<protein>
    <recommendedName>
        <fullName evidence="11">Scavenger receptor class B member 1</fullName>
    </recommendedName>
    <alternativeName>
        <fullName evidence="12">SR-BI</fullName>
    </alternativeName>
</protein>
<reference evidence="14" key="1">
    <citation type="submission" date="2020-08" db="EMBL/GenBank/DDBJ databases">
        <title>Genome sequencing and assembly of the red palm weevil Rhynchophorus ferrugineus.</title>
        <authorList>
            <person name="Dias G.B."/>
            <person name="Bergman C.M."/>
            <person name="Manee M."/>
        </authorList>
    </citation>
    <scope>NUCLEOTIDE SEQUENCE</scope>
    <source>
        <strain evidence="14">AA-2017</strain>
        <tissue evidence="14">Whole larva</tissue>
    </source>
</reference>
<keyword evidence="10" id="KW-0325">Glycoprotein</keyword>
<evidence type="ECO:0000256" key="6">
    <source>
        <dbReference type="ARBA" id="ARBA00022989"/>
    </source>
</evidence>
<keyword evidence="8" id="KW-1015">Disulfide bond</keyword>
<comment type="similarity">
    <text evidence="3">Belongs to the CD36 family.</text>
</comment>
<keyword evidence="9" id="KW-0675">Receptor</keyword>
<accession>A0A834HYD7</accession>
<evidence type="ECO:0000256" key="4">
    <source>
        <dbReference type="ARBA" id="ARBA00022475"/>
    </source>
</evidence>
<dbReference type="PANTHER" id="PTHR11923:SF110">
    <property type="entry name" value="SCAVENGER RECEPTOR CLASS B MEMBER 1"/>
    <property type="match status" value="1"/>
</dbReference>
<evidence type="ECO:0000256" key="7">
    <source>
        <dbReference type="ARBA" id="ARBA00023136"/>
    </source>
</evidence>
<evidence type="ECO:0000256" key="9">
    <source>
        <dbReference type="ARBA" id="ARBA00023170"/>
    </source>
</evidence>
<keyword evidence="15" id="KW-1185">Reference proteome</keyword>
<keyword evidence="5 13" id="KW-0812">Transmembrane</keyword>
<gene>
    <name evidence="14" type="ORF">GWI33_019379</name>
</gene>
<dbReference type="Proteomes" id="UP000625711">
    <property type="component" value="Unassembled WGS sequence"/>
</dbReference>
<comment type="subcellular location">
    <subcellularLocation>
        <location evidence="2">Cell membrane</location>
        <topology evidence="2">Multi-pass membrane protein</topology>
    </subcellularLocation>
    <subcellularLocation>
        <location evidence="1">Membrane</location>
        <location evidence="1">Caveola</location>
        <topology evidence="1">Multi-pass membrane protein</topology>
    </subcellularLocation>
</comment>
<proteinExistence type="inferred from homology"/>
<dbReference type="PRINTS" id="PR01609">
    <property type="entry name" value="CD36FAMILY"/>
</dbReference>
<dbReference type="GO" id="GO:0005737">
    <property type="term" value="C:cytoplasm"/>
    <property type="evidence" value="ECO:0007669"/>
    <property type="project" value="TreeGrafter"/>
</dbReference>
<evidence type="ECO:0000256" key="12">
    <source>
        <dbReference type="ARBA" id="ARBA00042244"/>
    </source>
</evidence>